<dbReference type="AlphaFoldDB" id="A0A3D9Z2I7"/>
<evidence type="ECO:0000313" key="3">
    <source>
        <dbReference type="Proteomes" id="UP000256900"/>
    </source>
</evidence>
<comment type="caution">
    <text evidence="2">The sequence shown here is derived from an EMBL/GenBank/DDBJ whole genome shotgun (WGS) entry which is preliminary data.</text>
</comment>
<feature type="chain" id="PRO_5017753095" description="Secreted protein" evidence="1">
    <location>
        <begin position="29"/>
        <end position="104"/>
    </location>
</feature>
<protein>
    <recommendedName>
        <fullName evidence="4">Secreted protein</fullName>
    </recommendedName>
</protein>
<proteinExistence type="predicted"/>
<evidence type="ECO:0000313" key="2">
    <source>
        <dbReference type="EMBL" id="REF89311.1"/>
    </source>
</evidence>
<keyword evidence="3" id="KW-1185">Reference proteome</keyword>
<evidence type="ECO:0008006" key="4">
    <source>
        <dbReference type="Google" id="ProtNLM"/>
    </source>
</evidence>
<dbReference type="EMBL" id="QUMO01000001">
    <property type="protein sequence ID" value="REF89311.1"/>
    <property type="molecule type" value="Genomic_DNA"/>
</dbReference>
<reference evidence="2 3" key="1">
    <citation type="submission" date="2018-08" db="EMBL/GenBank/DDBJ databases">
        <title>Genomic Encyclopedia of Type Strains, Phase IV (KMG-IV): sequencing the most valuable type-strain genomes for metagenomic binning, comparative biology and taxonomic classification.</title>
        <authorList>
            <person name="Goeker M."/>
        </authorList>
    </citation>
    <scope>NUCLEOTIDE SEQUENCE [LARGE SCALE GENOMIC DNA]</scope>
    <source>
        <strain evidence="2 3">BW863</strain>
    </source>
</reference>
<dbReference type="Proteomes" id="UP000256900">
    <property type="component" value="Unassembled WGS sequence"/>
</dbReference>
<feature type="signal peptide" evidence="1">
    <location>
        <begin position="1"/>
        <end position="28"/>
    </location>
</feature>
<keyword evidence="1" id="KW-0732">Signal</keyword>
<name>A0A3D9Z2I7_9HYPH</name>
<sequence>MPGIAKTKMGLLPGLALACLCAAGAAWGADLDQPYYPPTPPPAVALSPPPTCDIVADPQMNLYNQVTRMGIQRVCVTRGVYADHFWPYAPPYWRPNHRQGYGPE</sequence>
<evidence type="ECO:0000256" key="1">
    <source>
        <dbReference type="SAM" id="SignalP"/>
    </source>
</evidence>
<dbReference type="PROSITE" id="PS51257">
    <property type="entry name" value="PROKAR_LIPOPROTEIN"/>
    <property type="match status" value="1"/>
</dbReference>
<accession>A0A3D9Z2I7</accession>
<dbReference type="RefSeq" id="WP_115835095.1">
    <property type="nucleotide sequence ID" value="NZ_CP025086.1"/>
</dbReference>
<organism evidence="2 3">
    <name type="scientific">Methylovirgula ligni</name>
    <dbReference type="NCBI Taxonomy" id="569860"/>
    <lineage>
        <taxon>Bacteria</taxon>
        <taxon>Pseudomonadati</taxon>
        <taxon>Pseudomonadota</taxon>
        <taxon>Alphaproteobacteria</taxon>
        <taxon>Hyphomicrobiales</taxon>
        <taxon>Beijerinckiaceae</taxon>
        <taxon>Methylovirgula</taxon>
    </lineage>
</organism>
<gene>
    <name evidence="2" type="ORF">DES32_0530</name>
</gene>